<evidence type="ECO:0000313" key="2">
    <source>
        <dbReference type="EMBL" id="MFC4725992.1"/>
    </source>
</evidence>
<name>A0ABV9NC95_9PROT</name>
<sequence length="412" mass="42436">MMTALRAQLRAFTILAAAPVLALAAYCTPAQAQETPFQLDTDFQLSADIVLAPGASSAARSGPYGEIRLDLTAERVLENTNRIGFAGGLVARRDSGRAGLAQSIGNCPPGAADCFDAGGLVPVGAFTGFAAGPGIAGDDPAFAVETAFVYWRGGLAEVRAGYGPGAAALESDPLPGAFWLMRADATRADPAGRNFASVANTMSGHAPKLLVRSVRLAGFRAAASFTPDGDVCGASYCRPSSRPGLIAAASVRDIAELGVSFDHRFAASGVRWTAGMGLSHGRAAGNASAFFDDPWAVSARLIRSQGAWKAGLGALLSNDGVSGARYSAQAASLAYERGDWLFSLEASRARSSLVHAHSDSVLAGASRYFESGFILGVGLAHSRAGEADLSGPERTTQTGGTTRLFLEAGLRF</sequence>
<evidence type="ECO:0000256" key="1">
    <source>
        <dbReference type="SAM" id="SignalP"/>
    </source>
</evidence>
<keyword evidence="1" id="KW-0732">Signal</keyword>
<dbReference type="SUPFAM" id="SSF56935">
    <property type="entry name" value="Porins"/>
    <property type="match status" value="1"/>
</dbReference>
<reference evidence="3" key="1">
    <citation type="journal article" date="2019" name="Int. J. Syst. Evol. Microbiol.">
        <title>The Global Catalogue of Microorganisms (GCM) 10K type strain sequencing project: providing services to taxonomists for standard genome sequencing and annotation.</title>
        <authorList>
            <consortium name="The Broad Institute Genomics Platform"/>
            <consortium name="The Broad Institute Genome Sequencing Center for Infectious Disease"/>
            <person name="Wu L."/>
            <person name="Ma J."/>
        </authorList>
    </citation>
    <scope>NUCLEOTIDE SEQUENCE [LARGE SCALE GENOMIC DNA]</scope>
    <source>
        <strain evidence="3">CCUG 62981</strain>
    </source>
</reference>
<organism evidence="2 3">
    <name type="scientific">Glycocaulis abyssi</name>
    <dbReference type="NCBI Taxonomy" id="1433403"/>
    <lineage>
        <taxon>Bacteria</taxon>
        <taxon>Pseudomonadati</taxon>
        <taxon>Pseudomonadota</taxon>
        <taxon>Alphaproteobacteria</taxon>
        <taxon>Maricaulales</taxon>
        <taxon>Maricaulaceae</taxon>
        <taxon>Glycocaulis</taxon>
    </lineage>
</organism>
<dbReference type="Proteomes" id="UP001596024">
    <property type="component" value="Unassembled WGS sequence"/>
</dbReference>
<evidence type="ECO:0000313" key="3">
    <source>
        <dbReference type="Proteomes" id="UP001596024"/>
    </source>
</evidence>
<feature type="signal peptide" evidence="1">
    <location>
        <begin position="1"/>
        <end position="32"/>
    </location>
</feature>
<comment type="caution">
    <text evidence="2">The sequence shown here is derived from an EMBL/GenBank/DDBJ whole genome shotgun (WGS) entry which is preliminary data.</text>
</comment>
<feature type="chain" id="PRO_5045613694" description="Porin domain-containing protein" evidence="1">
    <location>
        <begin position="33"/>
        <end position="412"/>
    </location>
</feature>
<proteinExistence type="predicted"/>
<accession>A0ABV9NC95</accession>
<keyword evidence="3" id="KW-1185">Reference proteome</keyword>
<evidence type="ECO:0008006" key="4">
    <source>
        <dbReference type="Google" id="ProtNLM"/>
    </source>
</evidence>
<dbReference type="RefSeq" id="WP_371392974.1">
    <property type="nucleotide sequence ID" value="NZ_CP163421.1"/>
</dbReference>
<gene>
    <name evidence="2" type="ORF">ACFPB0_11880</name>
</gene>
<dbReference type="EMBL" id="JBHSGQ010000006">
    <property type="protein sequence ID" value="MFC4725992.1"/>
    <property type="molecule type" value="Genomic_DNA"/>
</dbReference>
<protein>
    <recommendedName>
        <fullName evidence="4">Porin domain-containing protein</fullName>
    </recommendedName>
</protein>